<reference evidence="1" key="1">
    <citation type="submission" date="2023-10" db="EMBL/GenBank/DDBJ databases">
        <authorList>
            <person name="Chen Y."/>
            <person name="Shah S."/>
            <person name="Dougan E. K."/>
            <person name="Thang M."/>
            <person name="Chan C."/>
        </authorList>
    </citation>
    <scope>NUCLEOTIDE SEQUENCE [LARGE SCALE GENOMIC DNA]</scope>
</reference>
<accession>A0ABN9V0P4</accession>
<proteinExistence type="predicted"/>
<evidence type="ECO:0008006" key="3">
    <source>
        <dbReference type="Google" id="ProtNLM"/>
    </source>
</evidence>
<name>A0ABN9V0P4_9DINO</name>
<keyword evidence="2" id="KW-1185">Reference proteome</keyword>
<dbReference type="EMBL" id="CAUYUJ010016509">
    <property type="protein sequence ID" value="CAK0866117.1"/>
    <property type="molecule type" value="Genomic_DNA"/>
</dbReference>
<dbReference type="Proteomes" id="UP001189429">
    <property type="component" value="Unassembled WGS sequence"/>
</dbReference>
<evidence type="ECO:0000313" key="2">
    <source>
        <dbReference type="Proteomes" id="UP001189429"/>
    </source>
</evidence>
<organism evidence="1 2">
    <name type="scientific">Prorocentrum cordatum</name>
    <dbReference type="NCBI Taxonomy" id="2364126"/>
    <lineage>
        <taxon>Eukaryota</taxon>
        <taxon>Sar</taxon>
        <taxon>Alveolata</taxon>
        <taxon>Dinophyceae</taxon>
        <taxon>Prorocentrales</taxon>
        <taxon>Prorocentraceae</taxon>
        <taxon>Prorocentrum</taxon>
    </lineage>
</organism>
<evidence type="ECO:0000313" key="1">
    <source>
        <dbReference type="EMBL" id="CAK0866117.1"/>
    </source>
</evidence>
<comment type="caution">
    <text evidence="1">The sequence shown here is derived from an EMBL/GenBank/DDBJ whole genome shotgun (WGS) entry which is preliminary data.</text>
</comment>
<gene>
    <name evidence="1" type="ORF">PCOR1329_LOCUS53412</name>
</gene>
<protein>
    <recommendedName>
        <fullName evidence="3">Ribosomal protein L15</fullName>
    </recommendedName>
</protein>
<sequence>MRQAPRTSLQGVRVSIRHEALLPYEARSTGVKYGGRNSWFTIGGRPTQGLGPKSKPMKPWKYQLGRYKGQKRKW</sequence>